<reference evidence="5" key="1">
    <citation type="submission" date="2021-01" db="EMBL/GenBank/DDBJ databases">
        <authorList>
            <person name="Corre E."/>
            <person name="Pelletier E."/>
            <person name="Niang G."/>
            <person name="Scheremetjew M."/>
            <person name="Finn R."/>
            <person name="Kale V."/>
            <person name="Holt S."/>
            <person name="Cochrane G."/>
            <person name="Meng A."/>
            <person name="Brown T."/>
            <person name="Cohen L."/>
        </authorList>
    </citation>
    <scope>NUCLEOTIDE SEQUENCE</scope>
    <source>
        <strain evidence="5">RCC927</strain>
    </source>
</reference>
<sequence length="419" mass="44817">MARLAAAAAAPLLLALTLDGALRVSAQMLRPEGEDGMLSCTGRCQIGPASTSTETQCGCDTFCVDRDDCCLDACEVCGIACRATRAPEEPPTAAPEPEQCAGPDDTYTVMLQVQGVFENGAIPPNTSPEPTYSVCQSAQVGPGAAEGDAPLVVEPATAPPPEDYQAPAGSQISWGTVDFPWLGEWYTTQSSFCFEPRFPLPLELPCEPKCKKNGEPKETYETFVGVFWHDNFVIMPAFLTHAELVLTTVAEQVGQHQAAGGFPTTAAKKNAEGGEAITAEYRVPISLLETTNNPNQLPNTGECPGPFPDAEACPDRVSIEQHRWWPATFRQAGEKYKVDVVFKSAREDGGNEITGDGKDFWTEEEKRNAVLLYLVVTPVCPPYVDDDSGKVAIAGFAANATFVQTQLDLAEPPIPAPIG</sequence>
<keyword evidence="3" id="KW-0732">Signal</keyword>
<evidence type="ECO:0000256" key="2">
    <source>
        <dbReference type="SAM" id="MobiDB-lite"/>
    </source>
</evidence>
<name>A0A7S3FH11_9VIRI</name>
<dbReference type="EMBL" id="HBHY01018313">
    <property type="protein sequence ID" value="CAE0148354.1"/>
    <property type="molecule type" value="Transcribed_RNA"/>
</dbReference>
<keyword evidence="1" id="KW-1015">Disulfide bond</keyword>
<dbReference type="InterPro" id="IPR001212">
    <property type="entry name" value="Somatomedin_B_dom"/>
</dbReference>
<feature type="signal peptide" evidence="3">
    <location>
        <begin position="1"/>
        <end position="26"/>
    </location>
</feature>
<feature type="chain" id="PRO_5031120192" description="SMB domain-containing protein" evidence="3">
    <location>
        <begin position="27"/>
        <end position="419"/>
    </location>
</feature>
<dbReference type="PROSITE" id="PS50958">
    <property type="entry name" value="SMB_2"/>
    <property type="match status" value="1"/>
</dbReference>
<feature type="domain" description="SMB" evidence="4">
    <location>
        <begin position="36"/>
        <end position="81"/>
    </location>
</feature>
<evidence type="ECO:0000256" key="3">
    <source>
        <dbReference type="SAM" id="SignalP"/>
    </source>
</evidence>
<evidence type="ECO:0000259" key="4">
    <source>
        <dbReference type="PROSITE" id="PS50958"/>
    </source>
</evidence>
<accession>A0A7S3FH11</accession>
<evidence type="ECO:0000256" key="1">
    <source>
        <dbReference type="ARBA" id="ARBA00023157"/>
    </source>
</evidence>
<proteinExistence type="predicted"/>
<protein>
    <recommendedName>
        <fullName evidence="4">SMB domain-containing protein</fullName>
    </recommendedName>
</protein>
<evidence type="ECO:0000313" key="5">
    <source>
        <dbReference type="EMBL" id="CAE0148354.1"/>
    </source>
</evidence>
<gene>
    <name evidence="5" type="ORF">PSIN1315_LOCUS11793</name>
</gene>
<organism evidence="5">
    <name type="scientific">Prasinoderma singulare</name>
    <dbReference type="NCBI Taxonomy" id="676789"/>
    <lineage>
        <taxon>Eukaryota</taxon>
        <taxon>Viridiplantae</taxon>
        <taxon>Prasinodermophyta</taxon>
        <taxon>Prasinodermophyceae</taxon>
        <taxon>Prasinodermales</taxon>
        <taxon>Prasinodermaceae</taxon>
        <taxon>Prasinoderma</taxon>
    </lineage>
</organism>
<feature type="region of interest" description="Disordered" evidence="2">
    <location>
        <begin position="140"/>
        <end position="169"/>
    </location>
</feature>
<dbReference type="AlphaFoldDB" id="A0A7S3FH11"/>